<dbReference type="EMBL" id="BAABRT010000025">
    <property type="protein sequence ID" value="GAA5526075.1"/>
    <property type="molecule type" value="Genomic_DNA"/>
</dbReference>
<evidence type="ECO:0000313" key="2">
    <source>
        <dbReference type="Proteomes" id="UP001408594"/>
    </source>
</evidence>
<evidence type="ECO:0000313" key="1">
    <source>
        <dbReference type="EMBL" id="GAA5526075.1"/>
    </source>
</evidence>
<gene>
    <name evidence="1" type="ORF">Maes01_02669</name>
</gene>
<name>A0ABP9WVD1_9GAMM</name>
<keyword evidence="2" id="KW-1185">Reference proteome</keyword>
<protein>
    <submittedName>
        <fullName evidence="1">Uncharacterized protein</fullName>
    </submittedName>
</protein>
<reference evidence="1 2" key="1">
    <citation type="submission" date="2024-02" db="EMBL/GenBank/DDBJ databases">
        <title>Microbulbifer aestuariivivens NBRC 112533.</title>
        <authorList>
            <person name="Ichikawa N."/>
            <person name="Katano-Makiyama Y."/>
            <person name="Hidaka K."/>
        </authorList>
    </citation>
    <scope>NUCLEOTIDE SEQUENCE [LARGE SCALE GENOMIC DNA]</scope>
    <source>
        <strain evidence="1 2">NBRC 112533</strain>
    </source>
</reference>
<sequence>MVNWMYQSQAVWLFMYSNHIPWISYQLIVPITGYMRLCNIVFPHHNFELTTPFNHNWSTAQGVRVQWYNNYGV</sequence>
<organism evidence="1 2">
    <name type="scientific">Microbulbifer aestuariivivens</name>
    <dbReference type="NCBI Taxonomy" id="1908308"/>
    <lineage>
        <taxon>Bacteria</taxon>
        <taxon>Pseudomonadati</taxon>
        <taxon>Pseudomonadota</taxon>
        <taxon>Gammaproteobacteria</taxon>
        <taxon>Cellvibrionales</taxon>
        <taxon>Microbulbiferaceae</taxon>
        <taxon>Microbulbifer</taxon>
    </lineage>
</organism>
<proteinExistence type="predicted"/>
<comment type="caution">
    <text evidence="1">The sequence shown here is derived from an EMBL/GenBank/DDBJ whole genome shotgun (WGS) entry which is preliminary data.</text>
</comment>
<accession>A0ABP9WVD1</accession>
<dbReference type="Proteomes" id="UP001408594">
    <property type="component" value="Unassembled WGS sequence"/>
</dbReference>